<name>A0ABT2RN59_9FIRM</name>
<proteinExistence type="predicted"/>
<gene>
    <name evidence="2" type="ORF">OCV99_09225</name>
</gene>
<dbReference type="PANTHER" id="PTHR42956:SF1">
    <property type="entry name" value="NITROGENASE IRON-MOLYBDENUM COFACTOR BIOSYNTHESIS PROTEIN NIFE"/>
    <property type="match status" value="1"/>
</dbReference>
<protein>
    <submittedName>
        <fullName evidence="2">Nitrogen fixation protein NifK</fullName>
    </submittedName>
</protein>
<dbReference type="InterPro" id="IPR000510">
    <property type="entry name" value="Nase/OxRdtase_comp1"/>
</dbReference>
<evidence type="ECO:0000313" key="2">
    <source>
        <dbReference type="EMBL" id="MCU6686721.1"/>
    </source>
</evidence>
<dbReference type="Gene3D" id="3.40.50.1980">
    <property type="entry name" value="Nitrogenase molybdenum iron protein domain"/>
    <property type="match status" value="3"/>
</dbReference>
<dbReference type="Proteomes" id="UP001652431">
    <property type="component" value="Unassembled WGS sequence"/>
</dbReference>
<organism evidence="2 3">
    <name type="scientific">Dorea acetigenes</name>
    <dbReference type="NCBI Taxonomy" id="2981787"/>
    <lineage>
        <taxon>Bacteria</taxon>
        <taxon>Bacillati</taxon>
        <taxon>Bacillota</taxon>
        <taxon>Clostridia</taxon>
        <taxon>Lachnospirales</taxon>
        <taxon>Lachnospiraceae</taxon>
        <taxon>Dorea</taxon>
    </lineage>
</organism>
<dbReference type="InterPro" id="IPR049939">
    <property type="entry name" value="NifE-like"/>
</dbReference>
<accession>A0ABT2RN59</accession>
<dbReference type="Pfam" id="PF00148">
    <property type="entry name" value="Oxidored_nitro"/>
    <property type="match status" value="1"/>
</dbReference>
<dbReference type="PANTHER" id="PTHR42956">
    <property type="entry name" value="NITROGENASE IRON-MOLYBDENUM COFACTOR BIOSYNTHESIS PROTEIN NIFE"/>
    <property type="match status" value="1"/>
</dbReference>
<comment type="caution">
    <text evidence="2">The sequence shown here is derived from an EMBL/GenBank/DDBJ whole genome shotgun (WGS) entry which is preliminary data.</text>
</comment>
<evidence type="ECO:0000259" key="1">
    <source>
        <dbReference type="Pfam" id="PF00148"/>
    </source>
</evidence>
<dbReference type="SUPFAM" id="SSF53807">
    <property type="entry name" value="Helical backbone' metal receptor"/>
    <property type="match status" value="1"/>
</dbReference>
<dbReference type="RefSeq" id="WP_158369978.1">
    <property type="nucleotide sequence ID" value="NZ_JAOQJU010000009.1"/>
</dbReference>
<reference evidence="2 3" key="1">
    <citation type="journal article" date="2021" name="ISME Commun">
        <title>Automated analysis of genomic sequences facilitates high-throughput and comprehensive description of bacteria.</title>
        <authorList>
            <person name="Hitch T.C.A."/>
        </authorList>
    </citation>
    <scope>NUCLEOTIDE SEQUENCE [LARGE SCALE GENOMIC DNA]</scope>
    <source>
        <strain evidence="2 3">Sanger_03</strain>
    </source>
</reference>
<feature type="domain" description="Nitrogenase/oxidoreductase component 1" evidence="1">
    <location>
        <begin position="12"/>
        <end position="427"/>
    </location>
</feature>
<dbReference type="EMBL" id="JAOQJU010000009">
    <property type="protein sequence ID" value="MCU6686721.1"/>
    <property type="molecule type" value="Genomic_DNA"/>
</dbReference>
<keyword evidence="3" id="KW-1185">Reference proteome</keyword>
<evidence type="ECO:0000313" key="3">
    <source>
        <dbReference type="Proteomes" id="UP001652431"/>
    </source>
</evidence>
<sequence length="429" mass="47239">MSQILENPRGGCVLAGINSVLGALDKVCPILHAGPGCCMQTSAAEQGQSGHKSSCFVSSVSIPSSNMLEKEVVFGGTDKLRTTIQGAIAIMDADAFFVLTGCTAGIIGDDIISVTQEFQDKGHEVYSIDTPGFAGDSNLGYEIVWNAIIDQVIEEDIPKDEKLVNIFGIVPYHDPFWSGTLEEIDRILSLLGLKVNTFFTKHQGINDIKKCSGAALNIIVNPWLWNGPAKKFEEKFGVPSIRIPGLFVGATDTTRFVREVAKALSLDDELVEKVIAAEEDYVYHYLAQSIGVVSWKRFAVVADASNAVGITRYLANDFSFTPVLVIISEPIFRQEDKDRIIAQISDLEYAVPPRIVFTADQYEINQALLNEEKEITLLIGSSNEREVALEKDIQFILASFPMNERLVFNRTYAGYRGGLTFTEDLYDNL</sequence>